<dbReference type="CDD" id="cd10936">
    <property type="entry name" value="CE4_DAC2"/>
    <property type="match status" value="1"/>
</dbReference>
<dbReference type="Pfam" id="PF04748">
    <property type="entry name" value="Polysacc_deac_2"/>
    <property type="match status" value="1"/>
</dbReference>
<dbReference type="PANTHER" id="PTHR30105:SF2">
    <property type="entry name" value="DIVERGENT POLYSACCHARIDE DEACETYLASE SUPERFAMILY"/>
    <property type="match status" value="1"/>
</dbReference>
<dbReference type="AlphaFoldDB" id="A0A3B0TF93"/>
<gene>
    <name evidence="3" type="ORF">MNBD_ALPHA12-855</name>
</gene>
<dbReference type="GO" id="GO:0005975">
    <property type="term" value="P:carbohydrate metabolic process"/>
    <property type="evidence" value="ECO:0007669"/>
    <property type="project" value="InterPro"/>
</dbReference>
<dbReference type="InterPro" id="IPR011330">
    <property type="entry name" value="Glyco_hydro/deAcase_b/a-brl"/>
</dbReference>
<dbReference type="PANTHER" id="PTHR30105">
    <property type="entry name" value="UNCHARACTERIZED YIBQ-RELATED"/>
    <property type="match status" value="1"/>
</dbReference>
<name>A0A3B0TF93_9ZZZZ</name>
<dbReference type="Gene3D" id="3.20.20.370">
    <property type="entry name" value="Glycoside hydrolase/deacetylase"/>
    <property type="match status" value="1"/>
</dbReference>
<feature type="compositionally biased region" description="Low complexity" evidence="1">
    <location>
        <begin position="94"/>
        <end position="106"/>
    </location>
</feature>
<keyword evidence="2" id="KW-0812">Transmembrane</keyword>
<proteinExistence type="predicted"/>
<protein>
    <recommendedName>
        <fullName evidence="4">Periplasmic protein YibQ, distant homology with nucleoside diphosphatase and polysaccharide deacetylase</fullName>
    </recommendedName>
</protein>
<evidence type="ECO:0000313" key="3">
    <source>
        <dbReference type="EMBL" id="VAW14803.1"/>
    </source>
</evidence>
<evidence type="ECO:0008006" key="4">
    <source>
        <dbReference type="Google" id="ProtNLM"/>
    </source>
</evidence>
<keyword evidence="2" id="KW-0472">Membrane</keyword>
<dbReference type="SUPFAM" id="SSF88713">
    <property type="entry name" value="Glycoside hydrolase/deacetylase"/>
    <property type="match status" value="1"/>
</dbReference>
<feature type="transmembrane region" description="Helical" evidence="2">
    <location>
        <begin position="30"/>
        <end position="51"/>
    </location>
</feature>
<dbReference type="EMBL" id="UOEO01000017">
    <property type="protein sequence ID" value="VAW14803.1"/>
    <property type="molecule type" value="Genomic_DNA"/>
</dbReference>
<sequence>MASDLNAPLGKKKSKKFLPQIQFDLREFPLARVLAGVLGLIIIAIILRIVLVNDPNGGRPVSEVPISSTRNINSVAQNVRASDPPGPVVVTGANNEANNNQAGATADNTGDQATETAPKEPVVNEDGIFPDLGEQTKYGTIPRVSSSGKTPFAAYSQTQPDQQGADSKPKIAIVVTGMGLNETATLNAIIDLPQNVSLAFAPYSRALKRTIAAAQADGREFLLEVPMEPFDYPNSDPGPQTLLTGQPPRANLDRLFWLMARAGGYIGLINNMGARFTASASDLGPIMEELGLRGLGYLDDGSSNRSLTRQLANANRVPYARAMILLDANPSRAAILAGLDKLESTAREKGQAIGIISALPISITTLVNWAQKLDKNQISLVPVSTLMKARSQ</sequence>
<feature type="region of interest" description="Disordered" evidence="1">
    <location>
        <begin position="94"/>
        <end position="129"/>
    </location>
</feature>
<keyword evidence="2" id="KW-1133">Transmembrane helix</keyword>
<accession>A0A3B0TF93</accession>
<evidence type="ECO:0000256" key="2">
    <source>
        <dbReference type="SAM" id="Phobius"/>
    </source>
</evidence>
<reference evidence="3" key="1">
    <citation type="submission" date="2018-06" db="EMBL/GenBank/DDBJ databases">
        <authorList>
            <person name="Zhirakovskaya E."/>
        </authorList>
    </citation>
    <scope>NUCLEOTIDE SEQUENCE</scope>
</reference>
<organism evidence="3">
    <name type="scientific">hydrothermal vent metagenome</name>
    <dbReference type="NCBI Taxonomy" id="652676"/>
    <lineage>
        <taxon>unclassified sequences</taxon>
        <taxon>metagenomes</taxon>
        <taxon>ecological metagenomes</taxon>
    </lineage>
</organism>
<dbReference type="InterPro" id="IPR006837">
    <property type="entry name" value="Divergent_DAC"/>
</dbReference>
<evidence type="ECO:0000256" key="1">
    <source>
        <dbReference type="SAM" id="MobiDB-lite"/>
    </source>
</evidence>